<sequence>MKQFGYELREIGNMDKTPVYFDQLFLQILLRSVGEIWSNPVFATSTSHGKQSEGTYLTEKNGSLQEDIEDIATLTEFGILQSGQIYQQQLQQHQQLKKKMMFIFMIKLCHSFPFKTNMIPLGLKHSVGSNDNGAFTEEDDCDLSENDVLIEEFTTSDFDELESDHEYFNKH</sequence>
<dbReference type="EMBL" id="LLXI01001445">
    <property type="protein sequence ID" value="PKY53719.1"/>
    <property type="molecule type" value="Genomic_DNA"/>
</dbReference>
<comment type="caution">
    <text evidence="1">The sequence shown here is derived from an EMBL/GenBank/DDBJ whole genome shotgun (WGS) entry which is preliminary data.</text>
</comment>
<dbReference type="AlphaFoldDB" id="A0A2I1H4B3"/>
<proteinExistence type="predicted"/>
<name>A0A2I1H4B3_9GLOM</name>
<dbReference type="VEuPathDB" id="FungiDB:RhiirFUN_006258"/>
<keyword evidence="2" id="KW-1185">Reference proteome</keyword>
<accession>A0A2I1H4B3</accession>
<evidence type="ECO:0000313" key="2">
    <source>
        <dbReference type="Proteomes" id="UP000234323"/>
    </source>
</evidence>
<protein>
    <submittedName>
        <fullName evidence="1">Uncharacterized protein</fullName>
    </submittedName>
</protein>
<gene>
    <name evidence="1" type="ORF">RhiirA4_472082</name>
</gene>
<dbReference type="Proteomes" id="UP000234323">
    <property type="component" value="Unassembled WGS sequence"/>
</dbReference>
<evidence type="ECO:0000313" key="1">
    <source>
        <dbReference type="EMBL" id="PKY53719.1"/>
    </source>
</evidence>
<reference evidence="1 2" key="1">
    <citation type="submission" date="2015-10" db="EMBL/GenBank/DDBJ databases">
        <title>Genome analyses suggest a sexual origin of heterokaryosis in a supposedly ancient asexual fungus.</title>
        <authorList>
            <person name="Ropars J."/>
            <person name="Sedzielewska K."/>
            <person name="Noel J."/>
            <person name="Charron P."/>
            <person name="Farinelli L."/>
            <person name="Marton T."/>
            <person name="Kruger M."/>
            <person name="Pelin A."/>
            <person name="Brachmann A."/>
            <person name="Corradi N."/>
        </authorList>
    </citation>
    <scope>NUCLEOTIDE SEQUENCE [LARGE SCALE GENOMIC DNA]</scope>
    <source>
        <strain evidence="1 2">A4</strain>
    </source>
</reference>
<organism evidence="1 2">
    <name type="scientific">Rhizophagus irregularis</name>
    <dbReference type="NCBI Taxonomy" id="588596"/>
    <lineage>
        <taxon>Eukaryota</taxon>
        <taxon>Fungi</taxon>
        <taxon>Fungi incertae sedis</taxon>
        <taxon>Mucoromycota</taxon>
        <taxon>Glomeromycotina</taxon>
        <taxon>Glomeromycetes</taxon>
        <taxon>Glomerales</taxon>
        <taxon>Glomeraceae</taxon>
        <taxon>Rhizophagus</taxon>
    </lineage>
</organism>